<dbReference type="AlphaFoldDB" id="A0A2Z2MFL2"/>
<dbReference type="OrthoDB" id="102393at2157"/>
<evidence type="ECO:0000313" key="2">
    <source>
        <dbReference type="EMBL" id="ASJ04706.1"/>
    </source>
</evidence>
<feature type="coiled-coil region" evidence="1">
    <location>
        <begin position="3"/>
        <end position="63"/>
    </location>
</feature>
<gene>
    <name evidence="2" type="ORF">A3L01_04755</name>
</gene>
<evidence type="ECO:0000313" key="3">
    <source>
        <dbReference type="Proteomes" id="UP000250272"/>
    </source>
</evidence>
<dbReference type="RefSeq" id="WP_088864725.1">
    <property type="nucleotide sequence ID" value="NZ_CP015101.1"/>
</dbReference>
<proteinExistence type="predicted"/>
<dbReference type="KEGG" id="tbs:A3L01_04755"/>
<organism evidence="2 3">
    <name type="scientific">Thermococcus barossii</name>
    <dbReference type="NCBI Taxonomy" id="54077"/>
    <lineage>
        <taxon>Archaea</taxon>
        <taxon>Methanobacteriati</taxon>
        <taxon>Methanobacteriota</taxon>
        <taxon>Thermococci</taxon>
        <taxon>Thermococcales</taxon>
        <taxon>Thermococcaceae</taxon>
        <taxon>Thermococcus</taxon>
    </lineage>
</organism>
<accession>A0A2Z2MFL2</accession>
<dbReference type="EMBL" id="CP015101">
    <property type="protein sequence ID" value="ASJ04706.1"/>
    <property type="molecule type" value="Genomic_DNA"/>
</dbReference>
<dbReference type="GeneID" id="33326056"/>
<name>A0A2Z2MFL2_9EURY</name>
<dbReference type="Proteomes" id="UP000250272">
    <property type="component" value="Chromosome"/>
</dbReference>
<evidence type="ECO:0000256" key="1">
    <source>
        <dbReference type="SAM" id="Coils"/>
    </source>
</evidence>
<protein>
    <submittedName>
        <fullName evidence="2">Uncharacterized protein</fullName>
    </submittedName>
</protein>
<keyword evidence="3" id="KW-1185">Reference proteome</keyword>
<keyword evidence="1" id="KW-0175">Coiled coil</keyword>
<reference evidence="2 3" key="1">
    <citation type="submission" date="2016-04" db="EMBL/GenBank/DDBJ databases">
        <title>Complete genome sequence of Thermococcus barossii type strain SHCK-94.</title>
        <authorList>
            <person name="Oger P.M."/>
        </authorList>
    </citation>
    <scope>NUCLEOTIDE SEQUENCE [LARGE SCALE GENOMIC DNA]</scope>
    <source>
        <strain evidence="2 3">SHCK-94</strain>
    </source>
</reference>
<sequence>MEIEVTDDELKEIRKNRREIEARFRDLEGLERTLRVLKLRFLIEQRERVKKRLIEMKANYEELIEFEEMAKLDKRFLMAFRKELSEENKRLRAELEGRRG</sequence>